<dbReference type="RefSeq" id="WP_169418671.1">
    <property type="nucleotide sequence ID" value="NZ_JABBFX010000001.1"/>
</dbReference>
<evidence type="ECO:0000313" key="6">
    <source>
        <dbReference type="Proteomes" id="UP000541185"/>
    </source>
</evidence>
<dbReference type="InterPro" id="IPR036390">
    <property type="entry name" value="WH_DNA-bd_sf"/>
</dbReference>
<dbReference type="Gene3D" id="1.10.10.10">
    <property type="entry name" value="Winged helix-like DNA-binding domain superfamily/Winged helix DNA-binding domain"/>
    <property type="match status" value="1"/>
</dbReference>
<comment type="caution">
    <text evidence="5">The sequence shown here is derived from an EMBL/GenBank/DDBJ whole genome shotgun (WGS) entry which is preliminary data.</text>
</comment>
<dbReference type="PANTHER" id="PTHR33204">
    <property type="entry name" value="TRANSCRIPTIONAL REGULATOR, MARR FAMILY"/>
    <property type="match status" value="1"/>
</dbReference>
<reference evidence="5 6" key="1">
    <citation type="submission" date="2020-04" db="EMBL/GenBank/DDBJ databases">
        <title>Ramlibacter sp. G-1-2-2 isolated from soil.</title>
        <authorList>
            <person name="Dahal R.H."/>
        </authorList>
    </citation>
    <scope>NUCLEOTIDE SEQUENCE [LARGE SCALE GENOMIC DNA]</scope>
    <source>
        <strain evidence="5 6">G-1-2-2</strain>
    </source>
</reference>
<dbReference type="InterPro" id="IPR002577">
    <property type="entry name" value="HTH_HxlR"/>
</dbReference>
<accession>A0A848H4U3</accession>
<evidence type="ECO:0000256" key="1">
    <source>
        <dbReference type="ARBA" id="ARBA00023015"/>
    </source>
</evidence>
<evidence type="ECO:0000259" key="4">
    <source>
        <dbReference type="PROSITE" id="PS51118"/>
    </source>
</evidence>
<dbReference type="AlphaFoldDB" id="A0A848H4U3"/>
<keyword evidence="1" id="KW-0805">Transcription regulation</keyword>
<sequence>MKVIKHLRGLPLERALGILSGRWKAVLLDVLATGPQRTNDLEKRIAGLSQKVLIEQLRALEEHGLVERRPVASSPQGVEYLLTPLGESLLPLLQSLMAWGTHHATEVGETHRLLPCEAVVRGRSALAGKPD</sequence>
<evidence type="ECO:0000313" key="5">
    <source>
        <dbReference type="EMBL" id="NML44551.1"/>
    </source>
</evidence>
<feature type="domain" description="HTH hxlR-type" evidence="4">
    <location>
        <begin position="10"/>
        <end position="108"/>
    </location>
</feature>
<dbReference type="GO" id="GO:0003677">
    <property type="term" value="F:DNA binding"/>
    <property type="evidence" value="ECO:0007669"/>
    <property type="project" value="UniProtKB-KW"/>
</dbReference>
<dbReference type="SUPFAM" id="SSF46785">
    <property type="entry name" value="Winged helix' DNA-binding domain"/>
    <property type="match status" value="1"/>
</dbReference>
<keyword evidence="3" id="KW-0804">Transcription</keyword>
<dbReference type="Proteomes" id="UP000541185">
    <property type="component" value="Unassembled WGS sequence"/>
</dbReference>
<proteinExistence type="predicted"/>
<dbReference type="InterPro" id="IPR036388">
    <property type="entry name" value="WH-like_DNA-bd_sf"/>
</dbReference>
<evidence type="ECO:0000256" key="2">
    <source>
        <dbReference type="ARBA" id="ARBA00023125"/>
    </source>
</evidence>
<keyword evidence="2" id="KW-0238">DNA-binding</keyword>
<dbReference type="EMBL" id="JABBFX010000001">
    <property type="protein sequence ID" value="NML44551.1"/>
    <property type="molecule type" value="Genomic_DNA"/>
</dbReference>
<evidence type="ECO:0000256" key="3">
    <source>
        <dbReference type="ARBA" id="ARBA00023163"/>
    </source>
</evidence>
<dbReference type="PROSITE" id="PS51118">
    <property type="entry name" value="HTH_HXLR"/>
    <property type="match status" value="1"/>
</dbReference>
<gene>
    <name evidence="5" type="ORF">HHL11_12365</name>
</gene>
<keyword evidence="6" id="KW-1185">Reference proteome</keyword>
<protein>
    <submittedName>
        <fullName evidence="5">Helix-turn-helix transcriptional regulator</fullName>
    </submittedName>
</protein>
<dbReference type="Pfam" id="PF01638">
    <property type="entry name" value="HxlR"/>
    <property type="match status" value="1"/>
</dbReference>
<organism evidence="5 6">
    <name type="scientific">Ramlibacter agri</name>
    <dbReference type="NCBI Taxonomy" id="2728837"/>
    <lineage>
        <taxon>Bacteria</taxon>
        <taxon>Pseudomonadati</taxon>
        <taxon>Pseudomonadota</taxon>
        <taxon>Betaproteobacteria</taxon>
        <taxon>Burkholderiales</taxon>
        <taxon>Comamonadaceae</taxon>
        <taxon>Ramlibacter</taxon>
    </lineage>
</organism>
<name>A0A848H4U3_9BURK</name>